<sequence length="185" mass="20425">MKRRFRKTIDNLQLTIDRLNIRAYRFPSGQSLIEVVIGISVVVILAISLVTTTLISQKAARSARNTTQATKLAQETIEQVRVLRDRKGFDQLPVNQVCLEVTNPNDPLTWGLNGCSDPQSIPNSIFSRIITICYDEINCTGPPTNQKLVTVTINWEEAGGTQTVTNKTILTNWCPGGITPGTPCL</sequence>
<organism evidence="2 3">
    <name type="scientific">Candidatus Curtissbacteria bacterium RBG_13_40_7</name>
    <dbReference type="NCBI Taxonomy" id="1797706"/>
    <lineage>
        <taxon>Bacteria</taxon>
        <taxon>Candidatus Curtissiibacteriota</taxon>
    </lineage>
</organism>
<proteinExistence type="predicted"/>
<evidence type="ECO:0000313" key="3">
    <source>
        <dbReference type="Proteomes" id="UP000179252"/>
    </source>
</evidence>
<keyword evidence="1" id="KW-0812">Transmembrane</keyword>
<dbReference type="AlphaFoldDB" id="A0A1F5FUC4"/>
<keyword evidence="1" id="KW-1133">Transmembrane helix</keyword>
<dbReference type="EMBL" id="MFAU01000056">
    <property type="protein sequence ID" value="OGD83213.1"/>
    <property type="molecule type" value="Genomic_DNA"/>
</dbReference>
<keyword evidence="1" id="KW-0472">Membrane</keyword>
<gene>
    <name evidence="2" type="ORF">A2165_04255</name>
</gene>
<reference evidence="2 3" key="1">
    <citation type="journal article" date="2016" name="Nat. Commun.">
        <title>Thousands of microbial genomes shed light on interconnected biogeochemical processes in an aquifer system.</title>
        <authorList>
            <person name="Anantharaman K."/>
            <person name="Brown C.T."/>
            <person name="Hug L.A."/>
            <person name="Sharon I."/>
            <person name="Castelle C.J."/>
            <person name="Probst A.J."/>
            <person name="Thomas B.C."/>
            <person name="Singh A."/>
            <person name="Wilkins M.J."/>
            <person name="Karaoz U."/>
            <person name="Brodie E.L."/>
            <person name="Williams K.H."/>
            <person name="Hubbard S.S."/>
            <person name="Banfield J.F."/>
        </authorList>
    </citation>
    <scope>NUCLEOTIDE SEQUENCE [LARGE SCALE GENOMIC DNA]</scope>
</reference>
<comment type="caution">
    <text evidence="2">The sequence shown here is derived from an EMBL/GenBank/DDBJ whole genome shotgun (WGS) entry which is preliminary data.</text>
</comment>
<accession>A0A1F5FUC4</accession>
<evidence type="ECO:0000313" key="2">
    <source>
        <dbReference type="EMBL" id="OGD83213.1"/>
    </source>
</evidence>
<protein>
    <recommendedName>
        <fullName evidence="4">Type II secretion system protein</fullName>
    </recommendedName>
</protein>
<name>A0A1F5FUC4_9BACT</name>
<evidence type="ECO:0008006" key="4">
    <source>
        <dbReference type="Google" id="ProtNLM"/>
    </source>
</evidence>
<dbReference type="Proteomes" id="UP000179252">
    <property type="component" value="Unassembled WGS sequence"/>
</dbReference>
<feature type="transmembrane region" description="Helical" evidence="1">
    <location>
        <begin position="32"/>
        <end position="55"/>
    </location>
</feature>
<evidence type="ECO:0000256" key="1">
    <source>
        <dbReference type="SAM" id="Phobius"/>
    </source>
</evidence>